<protein>
    <recommendedName>
        <fullName evidence="3">Flagellar hook protein FlgE</fullName>
    </recommendedName>
</protein>
<name>A0A1I6SJY2_9CAUL</name>
<gene>
    <name evidence="1" type="ORF">SAMN05192570_2506</name>
</gene>
<dbReference type="EMBL" id="FOZV01000005">
    <property type="protein sequence ID" value="SFS77255.1"/>
    <property type="molecule type" value="Genomic_DNA"/>
</dbReference>
<keyword evidence="2" id="KW-1185">Reference proteome</keyword>
<evidence type="ECO:0000313" key="1">
    <source>
        <dbReference type="EMBL" id="SFS77255.1"/>
    </source>
</evidence>
<evidence type="ECO:0000313" key="2">
    <source>
        <dbReference type="Proteomes" id="UP000198788"/>
    </source>
</evidence>
<dbReference type="Proteomes" id="UP000198788">
    <property type="component" value="Unassembled WGS sequence"/>
</dbReference>
<dbReference type="RefSeq" id="WP_092311193.1">
    <property type="nucleotide sequence ID" value="NZ_FOZV01000005.1"/>
</dbReference>
<accession>A0A1I6SJY2</accession>
<organism evidence="1 2">
    <name type="scientific">Brevundimonas viscosa</name>
    <dbReference type="NCBI Taxonomy" id="871741"/>
    <lineage>
        <taxon>Bacteria</taxon>
        <taxon>Pseudomonadati</taxon>
        <taxon>Pseudomonadota</taxon>
        <taxon>Alphaproteobacteria</taxon>
        <taxon>Caulobacterales</taxon>
        <taxon>Caulobacteraceae</taxon>
        <taxon>Brevundimonas</taxon>
    </lineage>
</organism>
<dbReference type="AlphaFoldDB" id="A0A1I6SJY2"/>
<sequence length="69" mass="6923">MQAHAIAAAGLTAAAARFDASARRTAADPLGDLAGETVERLGAEVAFEANAAVLRTADKMAGTLLDILA</sequence>
<dbReference type="STRING" id="871741.SAMN05192570_2506"/>
<reference evidence="2" key="1">
    <citation type="submission" date="2016-10" db="EMBL/GenBank/DDBJ databases">
        <authorList>
            <person name="Varghese N."/>
            <person name="Submissions S."/>
        </authorList>
    </citation>
    <scope>NUCLEOTIDE SEQUENCE [LARGE SCALE GENOMIC DNA]</scope>
    <source>
        <strain evidence="2">CGMCC 1.10683</strain>
    </source>
</reference>
<dbReference type="OrthoDB" id="7210951at2"/>
<evidence type="ECO:0008006" key="3">
    <source>
        <dbReference type="Google" id="ProtNLM"/>
    </source>
</evidence>
<proteinExistence type="predicted"/>